<organism evidence="7">
    <name type="scientific">hydrothermal vent metagenome</name>
    <dbReference type="NCBI Taxonomy" id="652676"/>
    <lineage>
        <taxon>unclassified sequences</taxon>
        <taxon>metagenomes</taxon>
        <taxon>ecological metagenomes</taxon>
    </lineage>
</organism>
<evidence type="ECO:0000256" key="6">
    <source>
        <dbReference type="SAM" id="MobiDB-lite"/>
    </source>
</evidence>
<dbReference type="SUPFAM" id="SSF46561">
    <property type="entry name" value="Ribosomal protein L29 (L29p)"/>
    <property type="match status" value="1"/>
</dbReference>
<name>A0A3B1BVE8_9ZZZZ</name>
<dbReference type="InterPro" id="IPR018254">
    <property type="entry name" value="Ribosomal_uL29_CS"/>
</dbReference>
<evidence type="ECO:0000313" key="7">
    <source>
        <dbReference type="EMBL" id="VAX15508.1"/>
    </source>
</evidence>
<dbReference type="GO" id="GO:0003735">
    <property type="term" value="F:structural constituent of ribosome"/>
    <property type="evidence" value="ECO:0007669"/>
    <property type="project" value="InterPro"/>
</dbReference>
<dbReference type="GO" id="GO:0006412">
    <property type="term" value="P:translation"/>
    <property type="evidence" value="ECO:0007669"/>
    <property type="project" value="InterPro"/>
</dbReference>
<dbReference type="FunFam" id="1.10.287.310:FF:000001">
    <property type="entry name" value="50S ribosomal protein L29"/>
    <property type="match status" value="1"/>
</dbReference>
<evidence type="ECO:0000256" key="2">
    <source>
        <dbReference type="ARBA" id="ARBA00022980"/>
    </source>
</evidence>
<proteinExistence type="inferred from homology"/>
<dbReference type="GO" id="GO:0005840">
    <property type="term" value="C:ribosome"/>
    <property type="evidence" value="ECO:0007669"/>
    <property type="project" value="UniProtKB-KW"/>
</dbReference>
<reference evidence="7" key="1">
    <citation type="submission" date="2018-06" db="EMBL/GenBank/DDBJ databases">
        <authorList>
            <person name="Zhirakovskaya E."/>
        </authorList>
    </citation>
    <scope>NUCLEOTIDE SEQUENCE</scope>
</reference>
<evidence type="ECO:0000256" key="4">
    <source>
        <dbReference type="ARBA" id="ARBA00035204"/>
    </source>
</evidence>
<feature type="compositionally biased region" description="Basic and acidic residues" evidence="6">
    <location>
        <begin position="60"/>
        <end position="73"/>
    </location>
</feature>
<comment type="similarity">
    <text evidence="1">Belongs to the universal ribosomal protein uL29 family.</text>
</comment>
<evidence type="ECO:0000256" key="5">
    <source>
        <dbReference type="ARBA" id="ARBA00035476"/>
    </source>
</evidence>
<keyword evidence="3" id="KW-0687">Ribonucleoprotein</keyword>
<dbReference type="NCBIfam" id="TIGR00012">
    <property type="entry name" value="L29"/>
    <property type="match status" value="1"/>
</dbReference>
<feature type="region of interest" description="Disordered" evidence="6">
    <location>
        <begin position="53"/>
        <end position="73"/>
    </location>
</feature>
<evidence type="ECO:0000256" key="3">
    <source>
        <dbReference type="ARBA" id="ARBA00023274"/>
    </source>
</evidence>
<dbReference type="PROSITE" id="PS00579">
    <property type="entry name" value="RIBOSOMAL_L29"/>
    <property type="match status" value="1"/>
</dbReference>
<gene>
    <name evidence="7" type="ORF">MNBD_NITROSPINAE04-2025</name>
</gene>
<keyword evidence="2 7" id="KW-0689">Ribosomal protein</keyword>
<dbReference type="GO" id="GO:1990904">
    <property type="term" value="C:ribonucleoprotein complex"/>
    <property type="evidence" value="ECO:0007669"/>
    <property type="project" value="UniProtKB-KW"/>
</dbReference>
<protein>
    <recommendedName>
        <fullName evidence="4">Large ribosomal subunit protein uL29</fullName>
    </recommendedName>
    <alternativeName>
        <fullName evidence="5">50S ribosomal protein L29</fullName>
    </alternativeName>
</protein>
<dbReference type="InterPro" id="IPR001854">
    <property type="entry name" value="Ribosomal_uL29"/>
</dbReference>
<evidence type="ECO:0000256" key="1">
    <source>
        <dbReference type="ARBA" id="ARBA00009254"/>
    </source>
</evidence>
<dbReference type="Gene3D" id="1.10.287.310">
    <property type="match status" value="1"/>
</dbReference>
<sequence length="73" mass="8655">MKYSEITELTEDELKLKVNDIKEGYMKLRFQHATGQLDSPAKLRQARRDIARINTTFSQRRKEALKTDDKQEK</sequence>
<accession>A0A3B1BVE8</accession>
<dbReference type="Pfam" id="PF00831">
    <property type="entry name" value="Ribosomal_L29"/>
    <property type="match status" value="1"/>
</dbReference>
<dbReference type="InterPro" id="IPR036049">
    <property type="entry name" value="Ribosomal_uL29_sf"/>
</dbReference>
<dbReference type="CDD" id="cd00427">
    <property type="entry name" value="Ribosomal_L29_HIP"/>
    <property type="match status" value="1"/>
</dbReference>
<dbReference type="EMBL" id="UOGA01000040">
    <property type="protein sequence ID" value="VAX15508.1"/>
    <property type="molecule type" value="Genomic_DNA"/>
</dbReference>
<dbReference type="AlphaFoldDB" id="A0A3B1BVE8"/>
<dbReference type="HAMAP" id="MF_00374">
    <property type="entry name" value="Ribosomal_uL29"/>
    <property type="match status" value="1"/>
</dbReference>